<organism evidence="1 2">
    <name type="scientific">Trifolium medium</name>
    <dbReference type="NCBI Taxonomy" id="97028"/>
    <lineage>
        <taxon>Eukaryota</taxon>
        <taxon>Viridiplantae</taxon>
        <taxon>Streptophyta</taxon>
        <taxon>Embryophyta</taxon>
        <taxon>Tracheophyta</taxon>
        <taxon>Spermatophyta</taxon>
        <taxon>Magnoliopsida</taxon>
        <taxon>eudicotyledons</taxon>
        <taxon>Gunneridae</taxon>
        <taxon>Pentapetalae</taxon>
        <taxon>rosids</taxon>
        <taxon>fabids</taxon>
        <taxon>Fabales</taxon>
        <taxon>Fabaceae</taxon>
        <taxon>Papilionoideae</taxon>
        <taxon>50 kb inversion clade</taxon>
        <taxon>NPAAA clade</taxon>
        <taxon>Hologalegina</taxon>
        <taxon>IRL clade</taxon>
        <taxon>Trifolieae</taxon>
        <taxon>Trifolium</taxon>
    </lineage>
</organism>
<comment type="caution">
    <text evidence="1">The sequence shown here is derived from an EMBL/GenBank/DDBJ whole genome shotgun (WGS) entry which is preliminary data.</text>
</comment>
<accession>A0A392TWL7</accession>
<dbReference type="EMBL" id="LXQA010672940">
    <property type="protein sequence ID" value="MCI65288.1"/>
    <property type="molecule type" value="Genomic_DNA"/>
</dbReference>
<protein>
    <submittedName>
        <fullName evidence="1">Uncharacterized protein</fullName>
    </submittedName>
</protein>
<keyword evidence="2" id="KW-1185">Reference proteome</keyword>
<evidence type="ECO:0000313" key="1">
    <source>
        <dbReference type="EMBL" id="MCI65288.1"/>
    </source>
</evidence>
<dbReference type="AlphaFoldDB" id="A0A392TWL7"/>
<proteinExistence type="predicted"/>
<reference evidence="1 2" key="1">
    <citation type="journal article" date="2018" name="Front. Plant Sci.">
        <title>Red Clover (Trifolium pratense) and Zigzag Clover (T. medium) - A Picture of Genomic Similarities and Differences.</title>
        <authorList>
            <person name="Dluhosova J."/>
            <person name="Istvanek J."/>
            <person name="Nedelnik J."/>
            <person name="Repkova J."/>
        </authorList>
    </citation>
    <scope>NUCLEOTIDE SEQUENCE [LARGE SCALE GENOMIC DNA]</scope>
    <source>
        <strain evidence="2">cv. 10/8</strain>
        <tissue evidence="1">Leaf</tissue>
    </source>
</reference>
<evidence type="ECO:0000313" key="2">
    <source>
        <dbReference type="Proteomes" id="UP000265520"/>
    </source>
</evidence>
<name>A0A392TWL7_9FABA</name>
<feature type="non-terminal residue" evidence="1">
    <location>
        <position position="1"/>
    </location>
</feature>
<dbReference type="Proteomes" id="UP000265520">
    <property type="component" value="Unassembled WGS sequence"/>
</dbReference>
<sequence length="35" mass="4189">FWKTPKASPKTMSIVPEILQSRKNWRWDSVKSVAW</sequence>